<keyword evidence="5 6" id="KW-0472">Membrane</keyword>
<feature type="transmembrane region" description="Helical" evidence="6">
    <location>
        <begin position="66"/>
        <end position="88"/>
    </location>
</feature>
<feature type="transmembrane region" description="Helical" evidence="6">
    <location>
        <begin position="430"/>
        <end position="449"/>
    </location>
</feature>
<evidence type="ECO:0000256" key="4">
    <source>
        <dbReference type="ARBA" id="ARBA00022989"/>
    </source>
</evidence>
<comment type="caution">
    <text evidence="8">The sequence shown here is derived from an EMBL/GenBank/DDBJ whole genome shotgun (WGS) entry which is preliminary data.</text>
</comment>
<organism evidence="8 9">
    <name type="scientific">Aeropyrum pernix</name>
    <dbReference type="NCBI Taxonomy" id="56636"/>
    <lineage>
        <taxon>Archaea</taxon>
        <taxon>Thermoproteota</taxon>
        <taxon>Thermoprotei</taxon>
        <taxon>Desulfurococcales</taxon>
        <taxon>Desulfurococcaceae</taxon>
        <taxon>Aeropyrum</taxon>
    </lineage>
</organism>
<feature type="transmembrane region" description="Helical" evidence="6">
    <location>
        <begin position="40"/>
        <end position="59"/>
    </location>
</feature>
<reference evidence="8 9" key="1">
    <citation type="submission" date="2017-02" db="EMBL/GenBank/DDBJ databases">
        <title>isolation and characterization of a novel temperate virus Aeropyrum globular virus 1 infecting hyperthermophilic archaeon Aeropyrum.</title>
        <authorList>
            <person name="Yumiya M."/>
            <person name="Yoshida T."/>
            <person name="Sako Y."/>
        </authorList>
    </citation>
    <scope>NUCLEOTIDE SEQUENCE [LARGE SCALE GENOMIC DNA]</scope>
    <source>
        <strain evidence="8 9">YK1-12-2013</strain>
    </source>
</reference>
<dbReference type="EMBL" id="BDMD01000005">
    <property type="protein sequence ID" value="GBF08416.1"/>
    <property type="molecule type" value="Genomic_DNA"/>
</dbReference>
<proteinExistence type="predicted"/>
<dbReference type="OrthoDB" id="381478at2157"/>
<protein>
    <recommendedName>
        <fullName evidence="7">Type II secretion system protein GspF domain-containing protein</fullName>
    </recommendedName>
</protein>
<accession>A0A401H7H9</accession>
<dbReference type="RefSeq" id="WP_131159489.1">
    <property type="nucleotide sequence ID" value="NZ_BDMD01000005.1"/>
</dbReference>
<keyword evidence="4 6" id="KW-1133">Transmembrane helix</keyword>
<feature type="domain" description="Type II secretion system protein GspF" evidence="7">
    <location>
        <begin position="119"/>
        <end position="223"/>
    </location>
</feature>
<feature type="transmembrane region" description="Helical" evidence="6">
    <location>
        <begin position="387"/>
        <end position="410"/>
    </location>
</feature>
<evidence type="ECO:0000259" key="7">
    <source>
        <dbReference type="Pfam" id="PF00482"/>
    </source>
</evidence>
<feature type="transmembrane region" description="Helical" evidence="6">
    <location>
        <begin position="456"/>
        <end position="475"/>
    </location>
</feature>
<evidence type="ECO:0000256" key="1">
    <source>
        <dbReference type="ARBA" id="ARBA00004651"/>
    </source>
</evidence>
<sequence>MAARLSALKMRGRRLLHVRLHSLSDPLLLGAGAARLSRYSLLAMLSLTFLAAASLVLWLSGYTPYWLPLLAGGAAAAAGLAPTLYRAFVGGMVEREVPLLLLYMLPYSSIASNVADLLLASYHPSLRWARREVERLRLMVKSGLDPEAAARLLARTTPSKTLGAMLREYIVAERLGLSRSRLTLYIIDYTMKAIKTQWDSYTRLAQSLGEINLTLVSTALLLTPMAILVEPQAAAAAALLPAIASPALALFLAALKPPIGWPPGNTVLALTSYAAPAAMVAAFALATPIHALAAGAALAVAVEAGYRLQSVRERRALESLGAAVAKARAGLEFSEDLANARQAAGPVVDVVISASTTAGRTGVSKAVEAVYNTILESRLLARRAKTVAVILGAASVAVPAIAILLLKVIGEASASWQASQVLVPLDTLEATASLIMTVSPLIPVPAAVLQRPGAPSPLYSLAAAALAYAAAGAPAPTM</sequence>
<evidence type="ECO:0000256" key="6">
    <source>
        <dbReference type="SAM" id="Phobius"/>
    </source>
</evidence>
<evidence type="ECO:0000256" key="5">
    <source>
        <dbReference type="ARBA" id="ARBA00023136"/>
    </source>
</evidence>
<gene>
    <name evidence="8" type="ORF">apy_01410</name>
</gene>
<evidence type="ECO:0000256" key="2">
    <source>
        <dbReference type="ARBA" id="ARBA00022475"/>
    </source>
</evidence>
<dbReference type="Pfam" id="PF00482">
    <property type="entry name" value="T2SSF"/>
    <property type="match status" value="1"/>
</dbReference>
<evidence type="ECO:0000313" key="8">
    <source>
        <dbReference type="EMBL" id="GBF08416.1"/>
    </source>
</evidence>
<evidence type="ECO:0000313" key="9">
    <source>
        <dbReference type="Proteomes" id="UP000291213"/>
    </source>
</evidence>
<evidence type="ECO:0000256" key="3">
    <source>
        <dbReference type="ARBA" id="ARBA00022692"/>
    </source>
</evidence>
<keyword evidence="2" id="KW-1003">Cell membrane</keyword>
<dbReference type="InterPro" id="IPR018076">
    <property type="entry name" value="T2SS_GspF_dom"/>
</dbReference>
<name>A0A401H7H9_AERPX</name>
<comment type="subcellular location">
    <subcellularLocation>
        <location evidence="1">Cell membrane</location>
        <topology evidence="1">Multi-pass membrane protein</topology>
    </subcellularLocation>
</comment>
<feature type="transmembrane region" description="Helical" evidence="6">
    <location>
        <begin position="291"/>
        <end position="308"/>
    </location>
</feature>
<dbReference type="AlphaFoldDB" id="A0A401H7H9"/>
<dbReference type="Proteomes" id="UP000291213">
    <property type="component" value="Unassembled WGS sequence"/>
</dbReference>
<keyword evidence="3 6" id="KW-0812">Transmembrane</keyword>
<dbReference type="GO" id="GO:0005886">
    <property type="term" value="C:plasma membrane"/>
    <property type="evidence" value="ECO:0007669"/>
    <property type="project" value="UniProtKB-SubCell"/>
</dbReference>
<feature type="transmembrane region" description="Helical" evidence="6">
    <location>
        <begin position="235"/>
        <end position="255"/>
    </location>
</feature>